<dbReference type="InterPro" id="IPR029039">
    <property type="entry name" value="Flavoprotein-like_sf"/>
</dbReference>
<protein>
    <submittedName>
        <fullName evidence="5">4Fe-4S binding protein</fullName>
    </submittedName>
</protein>
<dbReference type="Pfam" id="PF00037">
    <property type="entry name" value="Fer4"/>
    <property type="match status" value="1"/>
</dbReference>
<keyword evidence="2" id="KW-0408">Iron</keyword>
<feature type="domain" description="4Fe-4S ferredoxin-type" evidence="4">
    <location>
        <begin position="214"/>
        <end position="241"/>
    </location>
</feature>
<dbReference type="RefSeq" id="WP_134117026.1">
    <property type="nucleotide sequence ID" value="NZ_SOEG01000015.1"/>
</dbReference>
<accession>A0A4R8H3L8</accession>
<dbReference type="GO" id="GO:0046872">
    <property type="term" value="F:metal ion binding"/>
    <property type="evidence" value="ECO:0007669"/>
    <property type="project" value="UniProtKB-KW"/>
</dbReference>
<dbReference type="Proteomes" id="UP000295832">
    <property type="component" value="Unassembled WGS sequence"/>
</dbReference>
<dbReference type="Gene3D" id="3.40.50.360">
    <property type="match status" value="1"/>
</dbReference>
<keyword evidence="3" id="KW-0411">Iron-sulfur</keyword>
<dbReference type="NCBIfam" id="NF038196">
    <property type="entry name" value="ferrodoxin_EFR1"/>
    <property type="match status" value="1"/>
</dbReference>
<dbReference type="SUPFAM" id="SSF52218">
    <property type="entry name" value="Flavoproteins"/>
    <property type="match status" value="1"/>
</dbReference>
<keyword evidence="6" id="KW-1185">Reference proteome</keyword>
<evidence type="ECO:0000259" key="4">
    <source>
        <dbReference type="PROSITE" id="PS51379"/>
    </source>
</evidence>
<dbReference type="AlphaFoldDB" id="A0A4R8H3L8"/>
<evidence type="ECO:0000313" key="6">
    <source>
        <dbReference type="Proteomes" id="UP000295832"/>
    </source>
</evidence>
<sequence>MKKSLFYFSATGNSLAITREIANKLEDCQLISIAEAVKKDKYDLHSDIVGILFPVYCLDIPKIVKEFLKKLNFNGNPYIFAIATNNGKPGFALDSVDKLLKEKNQKLDLGYTLIMPGNSVVIQDHTNCREEQIVRLNNSKVIISEMIKDIQKKKKGIIEGDFSVKARIKRLIYKLAVYKIYKPQNHFWITEECILCGICKQICPKDNITLKNKEVRWNSNCEACLACFHWCPQSAINLGKNTMDKIRYHHPKINLDDIVK</sequence>
<evidence type="ECO:0000256" key="2">
    <source>
        <dbReference type="ARBA" id="ARBA00023004"/>
    </source>
</evidence>
<organism evidence="5 6">
    <name type="scientific">Orenia marismortui</name>
    <dbReference type="NCBI Taxonomy" id="46469"/>
    <lineage>
        <taxon>Bacteria</taxon>
        <taxon>Bacillati</taxon>
        <taxon>Bacillota</taxon>
        <taxon>Clostridia</taxon>
        <taxon>Halanaerobiales</taxon>
        <taxon>Halobacteroidaceae</taxon>
        <taxon>Orenia</taxon>
    </lineage>
</organism>
<reference evidence="5 6" key="1">
    <citation type="submission" date="2019-03" db="EMBL/GenBank/DDBJ databases">
        <title>Subsurface microbial communities from deep shales in Ohio and West Virginia, USA.</title>
        <authorList>
            <person name="Wrighton K."/>
        </authorList>
    </citation>
    <scope>NUCLEOTIDE SEQUENCE [LARGE SCALE GENOMIC DNA]</scope>
    <source>
        <strain evidence="5 6">MSL 6dP</strain>
    </source>
</reference>
<gene>
    <name evidence="5" type="ORF">C7959_11560</name>
</gene>
<evidence type="ECO:0000256" key="3">
    <source>
        <dbReference type="ARBA" id="ARBA00023014"/>
    </source>
</evidence>
<dbReference type="InterPro" id="IPR047964">
    <property type="entry name" value="EFR1-like"/>
</dbReference>
<evidence type="ECO:0000313" key="5">
    <source>
        <dbReference type="EMBL" id="TDX51184.1"/>
    </source>
</evidence>
<dbReference type="PROSITE" id="PS00198">
    <property type="entry name" value="4FE4S_FER_1"/>
    <property type="match status" value="1"/>
</dbReference>
<evidence type="ECO:0000256" key="1">
    <source>
        <dbReference type="ARBA" id="ARBA00022723"/>
    </source>
</evidence>
<comment type="caution">
    <text evidence="5">The sequence shown here is derived from an EMBL/GenBank/DDBJ whole genome shotgun (WGS) entry which is preliminary data.</text>
</comment>
<dbReference type="Gene3D" id="3.30.70.20">
    <property type="match status" value="1"/>
</dbReference>
<name>A0A4R8H3L8_9FIRM</name>
<dbReference type="GO" id="GO:0051536">
    <property type="term" value="F:iron-sulfur cluster binding"/>
    <property type="evidence" value="ECO:0007669"/>
    <property type="project" value="UniProtKB-KW"/>
</dbReference>
<dbReference type="EMBL" id="SOEG01000015">
    <property type="protein sequence ID" value="TDX51184.1"/>
    <property type="molecule type" value="Genomic_DNA"/>
</dbReference>
<dbReference type="InterPro" id="IPR017896">
    <property type="entry name" value="4Fe4S_Fe-S-bd"/>
</dbReference>
<dbReference type="PROSITE" id="PS51379">
    <property type="entry name" value="4FE4S_FER_2"/>
    <property type="match status" value="2"/>
</dbReference>
<dbReference type="SUPFAM" id="SSF54862">
    <property type="entry name" value="4Fe-4S ferredoxins"/>
    <property type="match status" value="1"/>
</dbReference>
<proteinExistence type="predicted"/>
<feature type="domain" description="4Fe-4S ferredoxin-type" evidence="4">
    <location>
        <begin position="184"/>
        <end position="213"/>
    </location>
</feature>
<dbReference type="InterPro" id="IPR017900">
    <property type="entry name" value="4Fe4S_Fe_S_CS"/>
</dbReference>
<keyword evidence="1" id="KW-0479">Metal-binding</keyword>